<dbReference type="Proteomes" id="UP000424462">
    <property type="component" value="Chromosome"/>
</dbReference>
<reference evidence="3 4" key="1">
    <citation type="submission" date="2019-11" db="EMBL/GenBank/DDBJ databases">
        <title>Complete genome sequence of Corynebacterium kalinowskii 1959, a novel Corynebacterium species isolated from soil of a small paddock in Vilsendorf, Germany.</title>
        <authorList>
            <person name="Schaffert L."/>
            <person name="Ruwe M."/>
            <person name="Milse J."/>
            <person name="Hanuschka K."/>
            <person name="Ortseifen V."/>
            <person name="Droste J."/>
            <person name="Brandt D."/>
            <person name="Schlueter L."/>
            <person name="Kutter Y."/>
            <person name="Vinke S."/>
            <person name="Viehoefer P."/>
            <person name="Jacob L."/>
            <person name="Luebke N.-C."/>
            <person name="Schulte-Berndt E."/>
            <person name="Hain C."/>
            <person name="Linder M."/>
            <person name="Schmidt P."/>
            <person name="Wollenschlaeger L."/>
            <person name="Luttermann T."/>
            <person name="Thieme E."/>
            <person name="Hassa J."/>
            <person name="Haak M."/>
            <person name="Wittchen M."/>
            <person name="Mentz A."/>
            <person name="Persicke M."/>
            <person name="Busche T."/>
            <person name="Ruckert C."/>
        </authorList>
    </citation>
    <scope>NUCLEOTIDE SEQUENCE [LARGE SCALE GENOMIC DNA]</scope>
    <source>
        <strain evidence="3 4">2039</strain>
    </source>
</reference>
<proteinExistence type="predicted"/>
<feature type="transmembrane region" description="Helical" evidence="2">
    <location>
        <begin position="191"/>
        <end position="211"/>
    </location>
</feature>
<dbReference type="Pfam" id="PF19877">
    <property type="entry name" value="DUF6350"/>
    <property type="match status" value="1"/>
</dbReference>
<feature type="transmembrane region" description="Helical" evidence="2">
    <location>
        <begin position="351"/>
        <end position="372"/>
    </location>
</feature>
<evidence type="ECO:0000313" key="3">
    <source>
        <dbReference type="EMBL" id="QGU06738.1"/>
    </source>
</evidence>
<name>A0A6B8WJW6_9CORY</name>
<feature type="transmembrane region" description="Helical" evidence="2">
    <location>
        <begin position="384"/>
        <end position="407"/>
    </location>
</feature>
<sequence>MSKKTSPQSRPQRRPRTRSPQTQRDTGTAVSAAAVERSRNRRRESNAPVPTTFTGRLRRFLPTVLVPNVVVVLSVIVVALAILMLSSSEMAALSATIAQLWLGFNLVPLQVGGTTVGLLPLLPAMGLVWLLSRQIHRSVRTRVSIADLAVLYGLVLLAPLILSGIAMGMLWDASAVYEVEPPRLLDMLPRVILLHSVAMFIGMGSKLWRALCRHYGLPEALVANARSALRFLSYLLVAALLVLVLAIALGWRRQLEIAEIYNSGGAVVALIFVSLLYLPNALIGVGAVLVGAEFHIGESSVSLFSIHHTPLPPMPLVAAIPAESIPGLYALLVIPALIAGYLAYRANPTLISASTTGIFAALFTAIAGYLAQGALGEFGPSGPMVWLSSALVLVWVALAGLTTALLLKLVERRQGKAVEAALYAGDPEEDEYEAEFEDVAEEMDEDAEDTTSEDPAESEEIAEEVAAAEDDAASVAEEETESEESAAEDTADSVYIEEPEEAPIPAEDETGDEGETGEDAASQSGGEGAEEPTESGSLPTPEDHNEGAGPTKG</sequence>
<evidence type="ECO:0000256" key="1">
    <source>
        <dbReference type="SAM" id="MobiDB-lite"/>
    </source>
</evidence>
<evidence type="ECO:0000313" key="4">
    <source>
        <dbReference type="Proteomes" id="UP000424462"/>
    </source>
</evidence>
<dbReference type="InterPro" id="IPR045931">
    <property type="entry name" value="DUF6350"/>
</dbReference>
<feature type="transmembrane region" description="Helical" evidence="2">
    <location>
        <begin position="231"/>
        <end position="251"/>
    </location>
</feature>
<gene>
    <name evidence="3" type="ORF">COCCU_03950</name>
</gene>
<feature type="transmembrane region" description="Helical" evidence="2">
    <location>
        <begin position="143"/>
        <end position="171"/>
    </location>
</feature>
<feature type="compositionally biased region" description="Low complexity" evidence="1">
    <location>
        <begin position="18"/>
        <end position="35"/>
    </location>
</feature>
<organism evidence="3 4">
    <name type="scientific">Corynebacterium occultum</name>
    <dbReference type="NCBI Taxonomy" id="2675219"/>
    <lineage>
        <taxon>Bacteria</taxon>
        <taxon>Bacillati</taxon>
        <taxon>Actinomycetota</taxon>
        <taxon>Actinomycetes</taxon>
        <taxon>Mycobacteriales</taxon>
        <taxon>Corynebacteriaceae</taxon>
        <taxon>Corynebacterium</taxon>
    </lineage>
</organism>
<keyword evidence="4" id="KW-1185">Reference proteome</keyword>
<feature type="transmembrane region" description="Helical" evidence="2">
    <location>
        <begin position="65"/>
        <end position="86"/>
    </location>
</feature>
<feature type="transmembrane region" description="Helical" evidence="2">
    <location>
        <begin position="326"/>
        <end position="344"/>
    </location>
</feature>
<dbReference type="EMBL" id="CP046455">
    <property type="protein sequence ID" value="QGU06738.1"/>
    <property type="molecule type" value="Genomic_DNA"/>
</dbReference>
<dbReference type="RefSeq" id="WP_156230317.1">
    <property type="nucleotide sequence ID" value="NZ_CP046455.1"/>
</dbReference>
<feature type="transmembrane region" description="Helical" evidence="2">
    <location>
        <begin position="257"/>
        <end position="278"/>
    </location>
</feature>
<feature type="region of interest" description="Disordered" evidence="1">
    <location>
        <begin position="1"/>
        <end position="50"/>
    </location>
</feature>
<dbReference type="KEGG" id="cok:COCCU_03950"/>
<dbReference type="AlphaFoldDB" id="A0A6B8WJW6"/>
<keyword evidence="2" id="KW-1133">Transmembrane helix</keyword>
<protein>
    <submittedName>
        <fullName evidence="3">Uncharacterized protein</fullName>
    </submittedName>
</protein>
<keyword evidence="2" id="KW-0472">Membrane</keyword>
<feature type="transmembrane region" description="Helical" evidence="2">
    <location>
        <begin position="106"/>
        <end position="131"/>
    </location>
</feature>
<feature type="compositionally biased region" description="Acidic residues" evidence="1">
    <location>
        <begin position="440"/>
        <end position="518"/>
    </location>
</feature>
<accession>A0A6B8WJW6</accession>
<feature type="region of interest" description="Disordered" evidence="1">
    <location>
        <begin position="440"/>
        <end position="553"/>
    </location>
</feature>
<evidence type="ECO:0000256" key="2">
    <source>
        <dbReference type="SAM" id="Phobius"/>
    </source>
</evidence>
<feature type="compositionally biased region" description="Low complexity" evidence="1">
    <location>
        <begin position="1"/>
        <end position="10"/>
    </location>
</feature>
<keyword evidence="2" id="KW-0812">Transmembrane</keyword>